<protein>
    <submittedName>
        <fullName evidence="2">Uncharacterized protein</fullName>
    </submittedName>
</protein>
<reference evidence="3" key="1">
    <citation type="journal article" date="2015" name="BMC Genomics">
        <title>Draft genome of a commonly misdiagnosed multidrug resistant pathogen Candida auris.</title>
        <authorList>
            <person name="Chatterjee S."/>
            <person name="Alampalli S.V."/>
            <person name="Nageshan R.K."/>
            <person name="Chettiar S.T."/>
            <person name="Joshi S."/>
            <person name="Tatu U.S."/>
        </authorList>
    </citation>
    <scope>NUCLEOTIDE SEQUENCE [LARGE SCALE GENOMIC DNA]</scope>
    <source>
        <strain evidence="3">6684</strain>
    </source>
</reference>
<sequence>MRWPQTKKQPREAVECKRKKKKKNKNKLKRIA</sequence>
<organism evidence="2 3">
    <name type="scientific">Candidozyma auris</name>
    <name type="common">Yeast</name>
    <name type="synonym">Candida auris</name>
    <dbReference type="NCBI Taxonomy" id="498019"/>
    <lineage>
        <taxon>Eukaryota</taxon>
        <taxon>Fungi</taxon>
        <taxon>Dikarya</taxon>
        <taxon>Ascomycota</taxon>
        <taxon>Saccharomycotina</taxon>
        <taxon>Pichiomycetes</taxon>
        <taxon>Metschnikowiaceae</taxon>
        <taxon>Candidozyma</taxon>
    </lineage>
</organism>
<evidence type="ECO:0000256" key="1">
    <source>
        <dbReference type="SAM" id="MobiDB-lite"/>
    </source>
</evidence>
<accession>A0A0L0NMW9</accession>
<name>A0A0L0NMW9_CANAR</name>
<feature type="compositionally biased region" description="Basic residues" evidence="1">
    <location>
        <begin position="17"/>
        <end position="32"/>
    </location>
</feature>
<gene>
    <name evidence="2" type="ORF">QG37_08256</name>
</gene>
<comment type="caution">
    <text evidence="2">The sequence shown here is derived from an EMBL/GenBank/DDBJ whole genome shotgun (WGS) entry which is preliminary data.</text>
</comment>
<proteinExistence type="predicted"/>
<feature type="region of interest" description="Disordered" evidence="1">
    <location>
        <begin position="1"/>
        <end position="32"/>
    </location>
</feature>
<dbReference type="Proteomes" id="UP000037122">
    <property type="component" value="Unassembled WGS sequence"/>
</dbReference>
<dbReference type="AlphaFoldDB" id="A0A0L0NMW9"/>
<dbReference type="EMBL" id="LGST01000073">
    <property type="protein sequence ID" value="KND95481.1"/>
    <property type="molecule type" value="Genomic_DNA"/>
</dbReference>
<evidence type="ECO:0000313" key="3">
    <source>
        <dbReference type="Proteomes" id="UP000037122"/>
    </source>
</evidence>
<dbReference type="VEuPathDB" id="FungiDB:QG37_08256"/>
<evidence type="ECO:0000313" key="2">
    <source>
        <dbReference type="EMBL" id="KND95481.1"/>
    </source>
</evidence>